<keyword evidence="1" id="KW-0229">DNA integration</keyword>
<dbReference type="Pfam" id="PF00589">
    <property type="entry name" value="Phage_integrase"/>
    <property type="match status" value="1"/>
</dbReference>
<dbReference type="InterPro" id="IPR004107">
    <property type="entry name" value="Integrase_SAM-like_N"/>
</dbReference>
<dbReference type="PANTHER" id="PTHR30349:SF41">
    <property type="entry name" value="INTEGRASE_RECOMBINASE PROTEIN MJ0367-RELATED"/>
    <property type="match status" value="1"/>
</dbReference>
<protein>
    <submittedName>
        <fullName evidence="8">Integrase</fullName>
    </submittedName>
</protein>
<feature type="region of interest" description="Disordered" evidence="5">
    <location>
        <begin position="315"/>
        <end position="335"/>
    </location>
</feature>
<feature type="domain" description="Tyr recombinase" evidence="6">
    <location>
        <begin position="113"/>
        <end position="329"/>
    </location>
</feature>
<dbReference type="AlphaFoldDB" id="A0A256IEH4"/>
<dbReference type="Proteomes" id="UP000216308">
    <property type="component" value="Unassembled WGS sequence"/>
</dbReference>
<evidence type="ECO:0000313" key="9">
    <source>
        <dbReference type="Proteomes" id="UP000216308"/>
    </source>
</evidence>
<dbReference type="PANTHER" id="PTHR30349">
    <property type="entry name" value="PHAGE INTEGRASE-RELATED"/>
    <property type="match status" value="1"/>
</dbReference>
<evidence type="ECO:0000256" key="1">
    <source>
        <dbReference type="ARBA" id="ARBA00022908"/>
    </source>
</evidence>
<dbReference type="InterPro" id="IPR044068">
    <property type="entry name" value="CB"/>
</dbReference>
<evidence type="ECO:0000313" key="8">
    <source>
        <dbReference type="EMBL" id="OYR54920.1"/>
    </source>
</evidence>
<sequence length="335" mass="38809">MKLKPTPPKDAVNRYLRDVEGHITDKTHYNYSTTLRRFLEWCDERGIEDMNDLDSELIDRFKEWRLEDVKPITAKNDMNTVRNFIEYAATIQAVPTGLSDLIRIPKVSEDDEICDEYLTRQEAKSILQYLSKYEYASTRHAVMLILWKGGMRLSGLRALDVRDFDQARPALEIRHRPETKTPLKRKEKSERDVILSPDSAEIISDYINDRRDETTDKFGRRPLISTREGRAARTTIQKYVYTSTRPCHHNGGKCPYNRDPDTCEAIPFDQANKCPGSVSPHAIRRGYVTAAQNAGQPKDVTSERVNMSGKILDKHYDKGSHDEKAERRREYLKDI</sequence>
<keyword evidence="2 4" id="KW-0238">DNA-binding</keyword>
<dbReference type="Gene3D" id="1.10.443.10">
    <property type="entry name" value="Intergrase catalytic core"/>
    <property type="match status" value="1"/>
</dbReference>
<dbReference type="InterPro" id="IPR013762">
    <property type="entry name" value="Integrase-like_cat_sf"/>
</dbReference>
<keyword evidence="3" id="KW-0233">DNA recombination</keyword>
<dbReference type="GO" id="GO:0006310">
    <property type="term" value="P:DNA recombination"/>
    <property type="evidence" value="ECO:0007669"/>
    <property type="project" value="UniProtKB-KW"/>
</dbReference>
<feature type="domain" description="Core-binding (CB)" evidence="7">
    <location>
        <begin position="6"/>
        <end position="89"/>
    </location>
</feature>
<dbReference type="Pfam" id="PF02899">
    <property type="entry name" value="Phage_int_SAM_1"/>
    <property type="match status" value="1"/>
</dbReference>
<dbReference type="GO" id="GO:0015074">
    <property type="term" value="P:DNA integration"/>
    <property type="evidence" value="ECO:0007669"/>
    <property type="project" value="UniProtKB-KW"/>
</dbReference>
<dbReference type="EMBL" id="NHPJ01000110">
    <property type="protein sequence ID" value="OYR54920.1"/>
    <property type="molecule type" value="Genomic_DNA"/>
</dbReference>
<name>A0A256IEH4_9EURY</name>
<dbReference type="SUPFAM" id="SSF56349">
    <property type="entry name" value="DNA breaking-rejoining enzymes"/>
    <property type="match status" value="1"/>
</dbReference>
<dbReference type="InterPro" id="IPR011010">
    <property type="entry name" value="DNA_brk_join_enz"/>
</dbReference>
<accession>A0A256IEH4</accession>
<reference evidence="8 9" key="1">
    <citation type="journal article" date="2014" name="Front. Microbiol.">
        <title>Population and genomic analysis of the genus Halorubrum.</title>
        <authorList>
            <person name="Fullmer M.S."/>
            <person name="Soucy S.M."/>
            <person name="Swithers K.S."/>
            <person name="Makkay A.M."/>
            <person name="Wheeler R."/>
            <person name="Ventosa A."/>
            <person name="Gogarten J.P."/>
            <person name="Papke R.T."/>
        </authorList>
    </citation>
    <scope>NUCLEOTIDE SEQUENCE [LARGE SCALE GENOMIC DNA]</scope>
    <source>
        <strain evidence="8 9">Cb34</strain>
    </source>
</reference>
<evidence type="ECO:0000256" key="2">
    <source>
        <dbReference type="ARBA" id="ARBA00023125"/>
    </source>
</evidence>
<dbReference type="RefSeq" id="WP_094533663.1">
    <property type="nucleotide sequence ID" value="NZ_NHPJ01000110.1"/>
</dbReference>
<evidence type="ECO:0000259" key="7">
    <source>
        <dbReference type="PROSITE" id="PS51900"/>
    </source>
</evidence>
<keyword evidence="9" id="KW-1185">Reference proteome</keyword>
<organism evidence="8 9">
    <name type="scientific">Halorubrum halodurans</name>
    <dbReference type="NCBI Taxonomy" id="1383851"/>
    <lineage>
        <taxon>Archaea</taxon>
        <taxon>Methanobacteriati</taxon>
        <taxon>Methanobacteriota</taxon>
        <taxon>Stenosarchaea group</taxon>
        <taxon>Halobacteria</taxon>
        <taxon>Halobacteriales</taxon>
        <taxon>Haloferacaceae</taxon>
        <taxon>Halorubrum</taxon>
    </lineage>
</organism>
<dbReference type="InterPro" id="IPR010998">
    <property type="entry name" value="Integrase_recombinase_N"/>
</dbReference>
<evidence type="ECO:0000259" key="6">
    <source>
        <dbReference type="PROSITE" id="PS51898"/>
    </source>
</evidence>
<gene>
    <name evidence="8" type="ORF">DJ70_12890</name>
</gene>
<dbReference type="PROSITE" id="PS51898">
    <property type="entry name" value="TYR_RECOMBINASE"/>
    <property type="match status" value="1"/>
</dbReference>
<dbReference type="OrthoDB" id="198497at2157"/>
<dbReference type="InterPro" id="IPR002104">
    <property type="entry name" value="Integrase_catalytic"/>
</dbReference>
<dbReference type="CDD" id="cd00397">
    <property type="entry name" value="DNA_BRE_C"/>
    <property type="match status" value="1"/>
</dbReference>
<comment type="caution">
    <text evidence="8">The sequence shown here is derived from an EMBL/GenBank/DDBJ whole genome shotgun (WGS) entry which is preliminary data.</text>
</comment>
<dbReference type="InterPro" id="IPR050090">
    <property type="entry name" value="Tyrosine_recombinase_XerCD"/>
</dbReference>
<evidence type="ECO:0000256" key="5">
    <source>
        <dbReference type="SAM" id="MobiDB-lite"/>
    </source>
</evidence>
<dbReference type="GO" id="GO:0003677">
    <property type="term" value="F:DNA binding"/>
    <property type="evidence" value="ECO:0007669"/>
    <property type="project" value="UniProtKB-UniRule"/>
</dbReference>
<dbReference type="PROSITE" id="PS51900">
    <property type="entry name" value="CB"/>
    <property type="match status" value="1"/>
</dbReference>
<evidence type="ECO:0000256" key="4">
    <source>
        <dbReference type="PROSITE-ProRule" id="PRU01248"/>
    </source>
</evidence>
<evidence type="ECO:0000256" key="3">
    <source>
        <dbReference type="ARBA" id="ARBA00023172"/>
    </source>
</evidence>
<dbReference type="Gene3D" id="1.10.150.130">
    <property type="match status" value="1"/>
</dbReference>
<proteinExistence type="predicted"/>